<dbReference type="SMART" id="SM01192">
    <property type="entry name" value="Enolase_C"/>
    <property type="match status" value="1"/>
</dbReference>
<dbReference type="PIRSF" id="PIRSF001400">
    <property type="entry name" value="Enolase"/>
    <property type="match status" value="1"/>
</dbReference>
<evidence type="ECO:0000256" key="6">
    <source>
        <dbReference type="ARBA" id="ARBA00023152"/>
    </source>
</evidence>
<dbReference type="InterPro" id="IPR020810">
    <property type="entry name" value="Enolase_C"/>
</dbReference>
<sequence length="424" mass="45685">MAIQSIRASQHLDSRGKPTVQLDLKSSHDIFRGPVPSGASKGDYKAVELRDGDMSVFHGNGVTKACGNVNRVLRPKITESGLDPAHDLKKIDELMIRLDGSADKSKLGANAILAISMAAARAGAAARGVQLYEFLASEGGYPTNEYVMLVPFMNVLHGGDHSGNPMAFQEFMIAPTGASSFTEAVQWNAETYMALKSIIQEKYGKAAFGDGGGCAAPIGHPEGALDLLVAAIAKAGHEGKIKIGIDPASRSFFNKPNVLDAAQLGKLYRQLLDKCPIVFLEDPFGQDDWDAFSKFNQPCKVELVGDDLLATNINRVRKAVQKNALHSMLLKVNQIGTVTAAIAAAQEAYSAGWSAFVSHRLGETTDDFIADLTVGLRTGHLKSGAPARGERVVKYNRLMDIEDDLHLRKISIRYAGESFRSAHH</sequence>
<comment type="catalytic activity">
    <reaction evidence="9">
        <text>(2R)-2-phosphoglycerate = phosphoenolpyruvate + H2O</text>
        <dbReference type="Rhea" id="RHEA:10164"/>
        <dbReference type="ChEBI" id="CHEBI:15377"/>
        <dbReference type="ChEBI" id="CHEBI:58289"/>
        <dbReference type="ChEBI" id="CHEBI:58702"/>
        <dbReference type="EC" id="4.2.1.11"/>
    </reaction>
</comment>
<keyword evidence="6" id="KW-0324">Glycolysis</keyword>
<keyword evidence="5 10" id="KW-0460">Magnesium</keyword>
<dbReference type="InterPro" id="IPR020809">
    <property type="entry name" value="Enolase_CS"/>
</dbReference>
<dbReference type="CDD" id="cd03313">
    <property type="entry name" value="enolase"/>
    <property type="match status" value="1"/>
</dbReference>
<feature type="binding site" evidence="10">
    <location>
        <position position="306"/>
    </location>
    <ligand>
        <name>Mg(2+)</name>
        <dbReference type="ChEBI" id="CHEBI:18420"/>
    </ligand>
</feature>
<dbReference type="GO" id="GO:0006096">
    <property type="term" value="P:glycolytic process"/>
    <property type="evidence" value="ECO:0007669"/>
    <property type="project" value="UniProtKB-UniPathway"/>
</dbReference>
<reference evidence="13" key="1">
    <citation type="journal article" date="2020" name="Stud. Mycol.">
        <title>101 Dothideomycetes genomes: a test case for predicting lifestyles and emergence of pathogens.</title>
        <authorList>
            <person name="Haridas S."/>
            <person name="Albert R."/>
            <person name="Binder M."/>
            <person name="Bloem J."/>
            <person name="Labutti K."/>
            <person name="Salamov A."/>
            <person name="Andreopoulos B."/>
            <person name="Baker S."/>
            <person name="Barry K."/>
            <person name="Bills G."/>
            <person name="Bluhm B."/>
            <person name="Cannon C."/>
            <person name="Castanera R."/>
            <person name="Culley D."/>
            <person name="Daum C."/>
            <person name="Ezra D."/>
            <person name="Gonzalez J."/>
            <person name="Henrissat B."/>
            <person name="Kuo A."/>
            <person name="Liang C."/>
            <person name="Lipzen A."/>
            <person name="Lutzoni F."/>
            <person name="Magnuson J."/>
            <person name="Mondo S."/>
            <person name="Nolan M."/>
            <person name="Ohm R."/>
            <person name="Pangilinan J."/>
            <person name="Park H.-J."/>
            <person name="Ramirez L."/>
            <person name="Alfaro M."/>
            <person name="Sun H."/>
            <person name="Tritt A."/>
            <person name="Yoshinaga Y."/>
            <person name="Zwiers L.-H."/>
            <person name="Turgeon B."/>
            <person name="Goodwin S."/>
            <person name="Spatafora J."/>
            <person name="Crous P."/>
            <person name="Grigoriev I."/>
        </authorList>
    </citation>
    <scope>NUCLEOTIDE SEQUENCE</scope>
    <source>
        <strain evidence="13">CBS 113389</strain>
    </source>
</reference>
<dbReference type="InterPro" id="IPR020811">
    <property type="entry name" value="Enolase_N"/>
</dbReference>
<dbReference type="InterPro" id="IPR036849">
    <property type="entry name" value="Enolase-like_C_sf"/>
</dbReference>
<dbReference type="SUPFAM" id="SSF54826">
    <property type="entry name" value="Enolase N-terminal domain-like"/>
    <property type="match status" value="1"/>
</dbReference>
<dbReference type="UniPathway" id="UPA00109">
    <property type="reaction ID" value="UER00187"/>
</dbReference>
<proteinExistence type="inferred from homology"/>
<dbReference type="PROSITE" id="PS00164">
    <property type="entry name" value="ENOLASE"/>
    <property type="match status" value="1"/>
</dbReference>
<evidence type="ECO:0000256" key="10">
    <source>
        <dbReference type="PIRSR" id="PIRSR001400-3"/>
    </source>
</evidence>
<dbReference type="InterPro" id="IPR000941">
    <property type="entry name" value="Enolase"/>
</dbReference>
<evidence type="ECO:0000256" key="9">
    <source>
        <dbReference type="ARBA" id="ARBA00048333"/>
    </source>
</evidence>
<dbReference type="GO" id="GO:0000015">
    <property type="term" value="C:phosphopyruvate hydratase complex"/>
    <property type="evidence" value="ECO:0007669"/>
    <property type="project" value="InterPro"/>
</dbReference>
<accession>A0A6A6PFB6</accession>
<comment type="similarity">
    <text evidence="2">Belongs to the enolase family.</text>
</comment>
<dbReference type="GeneID" id="54479001"/>
<evidence type="ECO:0000259" key="12">
    <source>
        <dbReference type="SMART" id="SM01193"/>
    </source>
</evidence>
<dbReference type="SUPFAM" id="SSF51604">
    <property type="entry name" value="Enolase C-terminal domain-like"/>
    <property type="match status" value="1"/>
</dbReference>
<evidence type="ECO:0000256" key="3">
    <source>
        <dbReference type="ARBA" id="ARBA00012058"/>
    </source>
</evidence>
<dbReference type="PRINTS" id="PR00148">
    <property type="entry name" value="ENOLASE"/>
</dbReference>
<evidence type="ECO:0000256" key="7">
    <source>
        <dbReference type="ARBA" id="ARBA00023239"/>
    </source>
</evidence>
<keyword evidence="7" id="KW-0456">Lyase</keyword>
<feature type="binding site" evidence="10">
    <location>
        <position position="246"/>
    </location>
    <ligand>
        <name>Mg(2+)</name>
        <dbReference type="ChEBI" id="CHEBI:18420"/>
    </ligand>
</feature>
<name>A0A6A6PFB6_9PEZI</name>
<dbReference type="EMBL" id="MU001656">
    <property type="protein sequence ID" value="KAF2478434.1"/>
    <property type="molecule type" value="Genomic_DNA"/>
</dbReference>
<evidence type="ECO:0000256" key="8">
    <source>
        <dbReference type="ARBA" id="ARBA00032132"/>
    </source>
</evidence>
<dbReference type="SFLD" id="SFLDS00001">
    <property type="entry name" value="Enolase"/>
    <property type="match status" value="1"/>
</dbReference>
<comment type="cofactor">
    <cofactor evidence="10">
        <name>Mg(2+)</name>
        <dbReference type="ChEBI" id="CHEBI:18420"/>
    </cofactor>
    <text evidence="10">Mg(2+) is required for catalysis and for stabilizing the dimer.</text>
</comment>
<comment type="pathway">
    <text evidence="1">Carbohydrate degradation; glycolysis; pyruvate from D-glyceraldehyde 3-phosphate: step 4/5.</text>
</comment>
<gene>
    <name evidence="13" type="ORF">BDY17DRAFT_341791</name>
</gene>
<dbReference type="Pfam" id="PF00113">
    <property type="entry name" value="Enolase_C"/>
    <property type="match status" value="1"/>
</dbReference>
<evidence type="ECO:0000256" key="1">
    <source>
        <dbReference type="ARBA" id="ARBA00005031"/>
    </source>
</evidence>
<dbReference type="HAMAP" id="MF_00318">
    <property type="entry name" value="Enolase"/>
    <property type="match status" value="1"/>
</dbReference>
<keyword evidence="14" id="KW-1185">Reference proteome</keyword>
<dbReference type="GO" id="GO:0004634">
    <property type="term" value="F:phosphopyruvate hydratase activity"/>
    <property type="evidence" value="ECO:0007669"/>
    <property type="project" value="UniProtKB-EC"/>
</dbReference>
<evidence type="ECO:0000313" key="14">
    <source>
        <dbReference type="Proteomes" id="UP000799767"/>
    </source>
</evidence>
<evidence type="ECO:0000313" key="13">
    <source>
        <dbReference type="EMBL" id="KAF2478434.1"/>
    </source>
</evidence>
<dbReference type="SMART" id="SM01193">
    <property type="entry name" value="Enolase_N"/>
    <property type="match status" value="1"/>
</dbReference>
<dbReference type="AlphaFoldDB" id="A0A6A6PFB6"/>
<dbReference type="OrthoDB" id="1739814at2759"/>
<dbReference type="GO" id="GO:0000287">
    <property type="term" value="F:magnesium ion binding"/>
    <property type="evidence" value="ECO:0007669"/>
    <property type="project" value="InterPro"/>
</dbReference>
<dbReference type="Gene3D" id="3.30.390.10">
    <property type="entry name" value="Enolase-like, N-terminal domain"/>
    <property type="match status" value="1"/>
</dbReference>
<dbReference type="PANTHER" id="PTHR11902">
    <property type="entry name" value="ENOLASE"/>
    <property type="match status" value="1"/>
</dbReference>
<evidence type="ECO:0000259" key="11">
    <source>
        <dbReference type="SMART" id="SM01192"/>
    </source>
</evidence>
<dbReference type="InterPro" id="IPR029017">
    <property type="entry name" value="Enolase-like_N"/>
</dbReference>
<dbReference type="Gene3D" id="3.20.20.120">
    <property type="entry name" value="Enolase-like C-terminal domain"/>
    <property type="match status" value="1"/>
</dbReference>
<feature type="domain" description="Enolase C-terminal TIM barrel" evidence="11">
    <location>
        <begin position="145"/>
        <end position="422"/>
    </location>
</feature>
<dbReference type="Proteomes" id="UP000799767">
    <property type="component" value="Unassembled WGS sequence"/>
</dbReference>
<keyword evidence="10" id="KW-0479">Metal-binding</keyword>
<organism evidence="13 14">
    <name type="scientific">Neohortaea acidophila</name>
    <dbReference type="NCBI Taxonomy" id="245834"/>
    <lineage>
        <taxon>Eukaryota</taxon>
        <taxon>Fungi</taxon>
        <taxon>Dikarya</taxon>
        <taxon>Ascomycota</taxon>
        <taxon>Pezizomycotina</taxon>
        <taxon>Dothideomycetes</taxon>
        <taxon>Dothideomycetidae</taxon>
        <taxon>Mycosphaerellales</taxon>
        <taxon>Teratosphaeriaceae</taxon>
        <taxon>Neohortaea</taxon>
    </lineage>
</organism>
<evidence type="ECO:0000256" key="4">
    <source>
        <dbReference type="ARBA" id="ARBA00017068"/>
    </source>
</evidence>
<dbReference type="PANTHER" id="PTHR11902:SF6">
    <property type="entry name" value="ENOLASE"/>
    <property type="match status" value="1"/>
</dbReference>
<feature type="domain" description="Enolase N-terminal" evidence="12">
    <location>
        <begin position="3"/>
        <end position="135"/>
    </location>
</feature>
<evidence type="ECO:0000256" key="5">
    <source>
        <dbReference type="ARBA" id="ARBA00022842"/>
    </source>
</evidence>
<dbReference type="Pfam" id="PF03952">
    <property type="entry name" value="Enolase_N"/>
    <property type="match status" value="1"/>
</dbReference>
<dbReference type="RefSeq" id="XP_033585004.1">
    <property type="nucleotide sequence ID" value="XM_033737999.1"/>
</dbReference>
<feature type="binding site" evidence="10">
    <location>
        <position position="281"/>
    </location>
    <ligand>
        <name>Mg(2+)</name>
        <dbReference type="ChEBI" id="CHEBI:18420"/>
    </ligand>
</feature>
<evidence type="ECO:0000256" key="2">
    <source>
        <dbReference type="ARBA" id="ARBA00009604"/>
    </source>
</evidence>
<protein>
    <recommendedName>
        <fullName evidence="4">Enolase</fullName>
        <ecNumber evidence="3">4.2.1.11</ecNumber>
    </recommendedName>
    <alternativeName>
        <fullName evidence="8">2-phosphoglycerate dehydratase</fullName>
    </alternativeName>
</protein>
<dbReference type="EC" id="4.2.1.11" evidence="3"/>